<proteinExistence type="predicted"/>
<dbReference type="PROSITE" id="PS51257">
    <property type="entry name" value="PROKAR_LIPOPROTEIN"/>
    <property type="match status" value="1"/>
</dbReference>
<protein>
    <submittedName>
        <fullName evidence="2">Uncharacterized protein</fullName>
    </submittedName>
</protein>
<evidence type="ECO:0000313" key="2">
    <source>
        <dbReference type="EMBL" id="MDX8140788.1"/>
    </source>
</evidence>
<keyword evidence="1" id="KW-0472">Membrane</keyword>
<evidence type="ECO:0000313" key="3">
    <source>
        <dbReference type="Proteomes" id="UP001285352"/>
    </source>
</evidence>
<dbReference type="RefSeq" id="WP_319973135.1">
    <property type="nucleotide sequence ID" value="NZ_JAXAVU010000001.1"/>
</dbReference>
<feature type="transmembrane region" description="Helical" evidence="1">
    <location>
        <begin position="36"/>
        <end position="57"/>
    </location>
</feature>
<keyword evidence="1" id="KW-1133">Transmembrane helix</keyword>
<feature type="transmembrane region" description="Helical" evidence="1">
    <location>
        <begin position="119"/>
        <end position="143"/>
    </location>
</feature>
<reference evidence="2 3" key="1">
    <citation type="submission" date="2023-11" db="EMBL/GenBank/DDBJ databases">
        <title>Lentzea sokolovensis, sp. nov., Lentzea kristufkii, sp. nov., and Lentzea miocenensis, sp. nov., rare actinobacteria from Sokolov Coal Basin, Miocene lacustrine sediment, Czech Republic.</title>
        <authorList>
            <person name="Lara A."/>
            <person name="Kotroba L."/>
            <person name="Nouioui I."/>
            <person name="Neumann-Schaal M."/>
            <person name="Mast Y."/>
            <person name="Chronakova A."/>
        </authorList>
    </citation>
    <scope>NUCLEOTIDE SEQUENCE [LARGE SCALE GENOMIC DNA]</scope>
    <source>
        <strain evidence="2 3">BCCO 10_0061</strain>
    </source>
</reference>
<keyword evidence="3" id="KW-1185">Reference proteome</keyword>
<accession>A0ABU4UMR9</accession>
<sequence>MGKKTRRQRKTFYLLLVAALAIGCVVAIHYENYWRAVWTGSFAIATACWIIAVLYPVSCAVTTRQGLPCRNTANGVLFGCSRHTWIKFWAHFGRHERLQVRTTASRAERPAPEPAHANVLFWLTIVATCSGFISMTTDVAGLFD</sequence>
<keyword evidence="1" id="KW-0812">Transmembrane</keyword>
<reference evidence="2 3" key="2">
    <citation type="submission" date="2023-11" db="EMBL/GenBank/DDBJ databases">
        <authorList>
            <person name="Lara A.C."/>
            <person name="Chronakova A."/>
        </authorList>
    </citation>
    <scope>NUCLEOTIDE SEQUENCE [LARGE SCALE GENOMIC DNA]</scope>
    <source>
        <strain evidence="2 3">BCCO 10_0061</strain>
    </source>
</reference>
<dbReference type="Proteomes" id="UP001285352">
    <property type="component" value="Unassembled WGS sequence"/>
</dbReference>
<organism evidence="2 3">
    <name type="scientific">Lentzea sokolovensis</name>
    <dbReference type="NCBI Taxonomy" id="3095429"/>
    <lineage>
        <taxon>Bacteria</taxon>
        <taxon>Bacillati</taxon>
        <taxon>Actinomycetota</taxon>
        <taxon>Actinomycetes</taxon>
        <taxon>Pseudonocardiales</taxon>
        <taxon>Pseudonocardiaceae</taxon>
        <taxon>Lentzea</taxon>
    </lineage>
</organism>
<gene>
    <name evidence="2" type="ORF">SK854_01605</name>
</gene>
<feature type="transmembrane region" description="Helical" evidence="1">
    <location>
        <begin position="12"/>
        <end position="30"/>
    </location>
</feature>
<name>A0ABU4UMR9_9PSEU</name>
<evidence type="ECO:0000256" key="1">
    <source>
        <dbReference type="SAM" id="Phobius"/>
    </source>
</evidence>
<dbReference type="EMBL" id="JAXAVU010000001">
    <property type="protein sequence ID" value="MDX8140788.1"/>
    <property type="molecule type" value="Genomic_DNA"/>
</dbReference>
<comment type="caution">
    <text evidence="2">The sequence shown here is derived from an EMBL/GenBank/DDBJ whole genome shotgun (WGS) entry which is preliminary data.</text>
</comment>